<comment type="subunit">
    <text evidence="9">Component of the Mediator complex.</text>
</comment>
<evidence type="ECO:0000256" key="7">
    <source>
        <dbReference type="ARBA" id="ARBA00023242"/>
    </source>
</evidence>
<keyword evidence="4 9" id="KW-0805">Transcription regulation</keyword>
<comment type="function">
    <text evidence="9">Component of the Mediator complex, a coactivator involved in the regulated transcription of nearly all RNA polymerase II-dependent genes. Mediator functions as a bridge to convey information from gene-specific regulatory proteins to the basal RNA polymerase II transcription machinery. Mediator is recruited to promoters by direct interactions with regulatory proteins and serves as a scaffold for the assembly of a functional preinitiation complex with RNA polymerase II and the general transcription factors.</text>
</comment>
<evidence type="ECO:0000256" key="3">
    <source>
        <dbReference type="ARBA" id="ARBA00019617"/>
    </source>
</evidence>
<evidence type="ECO:0000256" key="6">
    <source>
        <dbReference type="ARBA" id="ARBA00023163"/>
    </source>
</evidence>
<evidence type="ECO:0000256" key="9">
    <source>
        <dbReference type="RuleBase" id="RU364146"/>
    </source>
</evidence>
<sequence length="138" mass="15515">MAPPDLGEIDEQIKHIVQNLYQLVVQTYEHKGIVTENAMKREIASLINNLVTLANTAPNLDIQIPPDVIDYVQDGRNPDIYTREFVEITMKHNQQLRGKAEAFAQFRDVLAKELVSAVPEMRDDVKKAVEKGGGKFVG</sequence>
<dbReference type="OrthoDB" id="337270at2759"/>
<dbReference type="AlphaFoldDB" id="A0A9P4NXI8"/>
<evidence type="ECO:0000256" key="8">
    <source>
        <dbReference type="ARBA" id="ARBA00032004"/>
    </source>
</evidence>
<organism evidence="10 11">
    <name type="scientific">Tothia fuscella</name>
    <dbReference type="NCBI Taxonomy" id="1048955"/>
    <lineage>
        <taxon>Eukaryota</taxon>
        <taxon>Fungi</taxon>
        <taxon>Dikarya</taxon>
        <taxon>Ascomycota</taxon>
        <taxon>Pezizomycotina</taxon>
        <taxon>Dothideomycetes</taxon>
        <taxon>Pleosporomycetidae</taxon>
        <taxon>Venturiales</taxon>
        <taxon>Cylindrosympodiaceae</taxon>
        <taxon>Tothia</taxon>
    </lineage>
</organism>
<keyword evidence="5 9" id="KW-0010">Activator</keyword>
<dbReference type="Proteomes" id="UP000800235">
    <property type="component" value="Unassembled WGS sequence"/>
</dbReference>
<comment type="subcellular location">
    <subcellularLocation>
        <location evidence="1 9">Nucleus</location>
    </subcellularLocation>
</comment>
<keyword evidence="11" id="KW-1185">Reference proteome</keyword>
<evidence type="ECO:0000256" key="5">
    <source>
        <dbReference type="ARBA" id="ARBA00023159"/>
    </source>
</evidence>
<name>A0A9P4NXI8_9PEZI</name>
<proteinExistence type="inferred from homology"/>
<comment type="caution">
    <text evidence="10">The sequence shown here is derived from an EMBL/GenBank/DDBJ whole genome shotgun (WGS) entry which is preliminary data.</text>
</comment>
<accession>A0A9P4NXI8</accession>
<comment type="similarity">
    <text evidence="2 9">Belongs to the Mediator complex subunit 10 family.</text>
</comment>
<evidence type="ECO:0000313" key="11">
    <source>
        <dbReference type="Proteomes" id="UP000800235"/>
    </source>
</evidence>
<gene>
    <name evidence="9" type="primary">MED10</name>
    <name evidence="10" type="ORF">EJ08DRAFT_94147</name>
</gene>
<dbReference type="PANTHER" id="PTHR13345">
    <property type="entry name" value="MEDIATOR OF RNA POLYMERASE II TRANSCRIPTION SUBUNIT 10"/>
    <property type="match status" value="1"/>
</dbReference>
<dbReference type="InterPro" id="IPR019145">
    <property type="entry name" value="Mediator_Med10"/>
</dbReference>
<protein>
    <recommendedName>
        <fullName evidence="3 9">Mediator of RNA polymerase II transcription subunit 10</fullName>
    </recommendedName>
    <alternativeName>
        <fullName evidence="8 9">Mediator complex subunit 10</fullName>
    </alternativeName>
</protein>
<dbReference type="GO" id="GO:0016592">
    <property type="term" value="C:mediator complex"/>
    <property type="evidence" value="ECO:0007669"/>
    <property type="project" value="InterPro"/>
</dbReference>
<evidence type="ECO:0000256" key="4">
    <source>
        <dbReference type="ARBA" id="ARBA00023015"/>
    </source>
</evidence>
<keyword evidence="6 9" id="KW-0804">Transcription</keyword>
<dbReference type="Pfam" id="PF09748">
    <property type="entry name" value="Med10"/>
    <property type="match status" value="1"/>
</dbReference>
<reference evidence="10" key="1">
    <citation type="journal article" date="2020" name="Stud. Mycol.">
        <title>101 Dothideomycetes genomes: a test case for predicting lifestyles and emergence of pathogens.</title>
        <authorList>
            <person name="Haridas S."/>
            <person name="Albert R."/>
            <person name="Binder M."/>
            <person name="Bloem J."/>
            <person name="Labutti K."/>
            <person name="Salamov A."/>
            <person name="Andreopoulos B."/>
            <person name="Baker S."/>
            <person name="Barry K."/>
            <person name="Bills G."/>
            <person name="Bluhm B."/>
            <person name="Cannon C."/>
            <person name="Castanera R."/>
            <person name="Culley D."/>
            <person name="Daum C."/>
            <person name="Ezra D."/>
            <person name="Gonzalez J."/>
            <person name="Henrissat B."/>
            <person name="Kuo A."/>
            <person name="Liang C."/>
            <person name="Lipzen A."/>
            <person name="Lutzoni F."/>
            <person name="Magnuson J."/>
            <person name="Mondo S."/>
            <person name="Nolan M."/>
            <person name="Ohm R."/>
            <person name="Pangilinan J."/>
            <person name="Park H.-J."/>
            <person name="Ramirez L."/>
            <person name="Alfaro M."/>
            <person name="Sun H."/>
            <person name="Tritt A."/>
            <person name="Yoshinaga Y."/>
            <person name="Zwiers L.-H."/>
            <person name="Turgeon B."/>
            <person name="Goodwin S."/>
            <person name="Spatafora J."/>
            <person name="Crous P."/>
            <person name="Grigoriev I."/>
        </authorList>
    </citation>
    <scope>NUCLEOTIDE SEQUENCE</scope>
    <source>
        <strain evidence="10">CBS 130266</strain>
    </source>
</reference>
<dbReference type="GO" id="GO:0006357">
    <property type="term" value="P:regulation of transcription by RNA polymerase II"/>
    <property type="evidence" value="ECO:0007669"/>
    <property type="project" value="InterPro"/>
</dbReference>
<dbReference type="PANTHER" id="PTHR13345:SF13">
    <property type="entry name" value="MEDIATOR OF RNA POLYMERASE II TRANSCRIPTION SUBUNIT 10"/>
    <property type="match status" value="1"/>
</dbReference>
<evidence type="ECO:0000256" key="1">
    <source>
        <dbReference type="ARBA" id="ARBA00004123"/>
    </source>
</evidence>
<evidence type="ECO:0000256" key="2">
    <source>
        <dbReference type="ARBA" id="ARBA00005389"/>
    </source>
</evidence>
<evidence type="ECO:0000313" key="10">
    <source>
        <dbReference type="EMBL" id="KAF2433198.1"/>
    </source>
</evidence>
<dbReference type="GO" id="GO:0003712">
    <property type="term" value="F:transcription coregulator activity"/>
    <property type="evidence" value="ECO:0007669"/>
    <property type="project" value="InterPro"/>
</dbReference>
<dbReference type="EMBL" id="MU007022">
    <property type="protein sequence ID" value="KAF2433198.1"/>
    <property type="molecule type" value="Genomic_DNA"/>
</dbReference>
<keyword evidence="7 9" id="KW-0539">Nucleus</keyword>